<dbReference type="EMBL" id="JBJQOH010000008">
    <property type="protein sequence ID" value="KAL3675865.1"/>
    <property type="molecule type" value="Genomic_DNA"/>
</dbReference>
<dbReference type="AlphaFoldDB" id="A0ABD3GCW5"/>
<dbReference type="CDD" id="cd01650">
    <property type="entry name" value="RT_nLTR_like"/>
    <property type="match status" value="1"/>
</dbReference>
<organism evidence="2 3">
    <name type="scientific">Riccia sorocarpa</name>
    <dbReference type="NCBI Taxonomy" id="122646"/>
    <lineage>
        <taxon>Eukaryota</taxon>
        <taxon>Viridiplantae</taxon>
        <taxon>Streptophyta</taxon>
        <taxon>Embryophyta</taxon>
        <taxon>Marchantiophyta</taxon>
        <taxon>Marchantiopsida</taxon>
        <taxon>Marchantiidae</taxon>
        <taxon>Marchantiales</taxon>
        <taxon>Ricciaceae</taxon>
        <taxon>Riccia</taxon>
    </lineage>
</organism>
<protein>
    <recommendedName>
        <fullName evidence="1">Reverse transcriptase domain-containing protein</fullName>
    </recommendedName>
</protein>
<comment type="caution">
    <text evidence="2">The sequence shown here is derived from an EMBL/GenBank/DDBJ whole genome shotgun (WGS) entry which is preliminary data.</text>
</comment>
<evidence type="ECO:0000259" key="1">
    <source>
        <dbReference type="PROSITE" id="PS50878"/>
    </source>
</evidence>
<keyword evidence="3" id="KW-1185">Reference proteome</keyword>
<dbReference type="InterPro" id="IPR000477">
    <property type="entry name" value="RT_dom"/>
</dbReference>
<sequence length="397" mass="44815">MGLMINLPEQLPPALIDEQQTGFVAGRNIIDNILSLRLAQEWAQVSDQNCIFIKLDFMKAYDRIAHGYLWDTLRAMGIGQDTLERIRGLVEGGSAVVHVNGLFTKEIELQQGVRQGCPLAPLLFAMSTQPLMRLLREEERRGNIQRTNIGGDGTLLHQLFADDTGISITMEEQQFARLQEVIRDYEQASGARLNVQKSTIMQLKPGPAPEWLAGTRCEIAGPGRPFVYLGVQTNSPVDERLITESIVQKMMKKLNHWSNKLLSWPARTILLKHVLAATPLYQLMSVGLCRDGIEDLERLFRTFLWGWNEDGGAKTSLVVWERVSQSKLKGGLGWNSFQDRADALNVRLTEQIISGGKAEWIQLVRSLILRTLRKGAYQRERCRDVKVSVEKALGLWL</sequence>
<accession>A0ABD3GCW5</accession>
<dbReference type="PANTHER" id="PTHR31635:SF196">
    <property type="entry name" value="REVERSE TRANSCRIPTASE DOMAIN-CONTAINING PROTEIN-RELATED"/>
    <property type="match status" value="1"/>
</dbReference>
<reference evidence="2 3" key="1">
    <citation type="submission" date="2024-09" db="EMBL/GenBank/DDBJ databases">
        <title>Chromosome-scale assembly of Riccia sorocarpa.</title>
        <authorList>
            <person name="Paukszto L."/>
        </authorList>
    </citation>
    <scope>NUCLEOTIDE SEQUENCE [LARGE SCALE GENOMIC DNA]</scope>
    <source>
        <strain evidence="2">LP-2024</strain>
        <tissue evidence="2">Aerial parts of the thallus</tissue>
    </source>
</reference>
<feature type="domain" description="Reverse transcriptase" evidence="1">
    <location>
        <begin position="1"/>
        <end position="233"/>
    </location>
</feature>
<evidence type="ECO:0000313" key="2">
    <source>
        <dbReference type="EMBL" id="KAL3675865.1"/>
    </source>
</evidence>
<name>A0ABD3GCW5_9MARC</name>
<dbReference type="Pfam" id="PF00078">
    <property type="entry name" value="RVT_1"/>
    <property type="match status" value="1"/>
</dbReference>
<gene>
    <name evidence="2" type="ORF">R1sor_025813</name>
</gene>
<proteinExistence type="predicted"/>
<dbReference type="PROSITE" id="PS50878">
    <property type="entry name" value="RT_POL"/>
    <property type="match status" value="1"/>
</dbReference>
<evidence type="ECO:0000313" key="3">
    <source>
        <dbReference type="Proteomes" id="UP001633002"/>
    </source>
</evidence>
<dbReference type="PANTHER" id="PTHR31635">
    <property type="entry name" value="REVERSE TRANSCRIPTASE DOMAIN-CONTAINING PROTEIN-RELATED"/>
    <property type="match status" value="1"/>
</dbReference>
<dbReference type="Proteomes" id="UP001633002">
    <property type="component" value="Unassembled WGS sequence"/>
</dbReference>